<evidence type="ECO:0000313" key="5">
    <source>
        <dbReference type="RefSeq" id="XP_014675706.1"/>
    </source>
</evidence>
<organism evidence="4 5">
    <name type="scientific">Priapulus caudatus</name>
    <name type="common">Priapulid worm</name>
    <dbReference type="NCBI Taxonomy" id="37621"/>
    <lineage>
        <taxon>Eukaryota</taxon>
        <taxon>Metazoa</taxon>
        <taxon>Ecdysozoa</taxon>
        <taxon>Scalidophora</taxon>
        <taxon>Priapulida</taxon>
        <taxon>Priapulimorpha</taxon>
        <taxon>Priapulimorphida</taxon>
        <taxon>Priapulidae</taxon>
        <taxon>Priapulus</taxon>
    </lineage>
</organism>
<evidence type="ECO:0000313" key="4">
    <source>
        <dbReference type="Proteomes" id="UP000695022"/>
    </source>
</evidence>
<dbReference type="GeneID" id="106815716"/>
<dbReference type="InterPro" id="IPR000997">
    <property type="entry name" value="Cholinesterase"/>
</dbReference>
<protein>
    <submittedName>
        <fullName evidence="5">Neuroligin-1-like</fullName>
    </submittedName>
</protein>
<dbReference type="Pfam" id="PF00135">
    <property type="entry name" value="COesterase"/>
    <property type="match status" value="1"/>
</dbReference>
<sequence length="380" mass="42899">MVFIHGESYEWNSGNPYDGSVLASVGKVIVITINFRLGILGFLSTGESSWEQTATARGNYGLLDQIAALHWVKENIERFGGDPDNVTIFGHGYGAACVNLLMLSPFTERLRLFHRAIMMSGSALSSWAMVENPKQYAVRVARELDCYPRGADGKPAIDMQCLRRKPVEAYMRIDIEAPTYLTAFGPAVDGITVKKDPLHLMTWENSRFGMYDLLFGVAKEEAYNFFNANDTRSGIDDRRRSGLLRTFVRNLFVYHQNELYWSVMNEYTDWEKPFQHPQTLRGSLLEAFGDSQFVAPVVEAGNLHTYVHIDTYFYVFSYQTRRGDVGDDVGCIHGDELQYVFGAPIVGGSGLRHFVGNYSRQEKLLSESVITYWTNFASTG</sequence>
<feature type="domain" description="Carboxylesterase type B" evidence="3">
    <location>
        <begin position="1"/>
        <end position="380"/>
    </location>
</feature>
<dbReference type="Gene3D" id="3.40.50.1820">
    <property type="entry name" value="alpha/beta hydrolase"/>
    <property type="match status" value="1"/>
</dbReference>
<dbReference type="InterPro" id="IPR029058">
    <property type="entry name" value="AB_hydrolase_fold"/>
</dbReference>
<dbReference type="Proteomes" id="UP000695022">
    <property type="component" value="Unplaced"/>
</dbReference>
<dbReference type="PANTHER" id="PTHR43903">
    <property type="entry name" value="NEUROLIGIN"/>
    <property type="match status" value="1"/>
</dbReference>
<evidence type="ECO:0000256" key="2">
    <source>
        <dbReference type="ARBA" id="ARBA00022801"/>
    </source>
</evidence>
<dbReference type="RefSeq" id="XP_014675706.1">
    <property type="nucleotide sequence ID" value="XM_014820220.1"/>
</dbReference>
<evidence type="ECO:0000259" key="3">
    <source>
        <dbReference type="Pfam" id="PF00135"/>
    </source>
</evidence>
<dbReference type="InterPro" id="IPR051093">
    <property type="entry name" value="Neuroligin/BSAL"/>
</dbReference>
<dbReference type="PRINTS" id="PR00878">
    <property type="entry name" value="CHOLNESTRASE"/>
</dbReference>
<reference evidence="5" key="1">
    <citation type="submission" date="2025-08" db="UniProtKB">
        <authorList>
            <consortium name="RefSeq"/>
        </authorList>
    </citation>
    <scope>IDENTIFICATION</scope>
</reference>
<keyword evidence="2" id="KW-0378">Hydrolase</keyword>
<comment type="similarity">
    <text evidence="1">Belongs to the type-B carboxylesterase/lipase family.</text>
</comment>
<evidence type="ECO:0000256" key="1">
    <source>
        <dbReference type="ARBA" id="ARBA00005964"/>
    </source>
</evidence>
<proteinExistence type="inferred from homology"/>
<name>A0ABM1EU35_PRICU</name>
<accession>A0ABM1EU35</accession>
<gene>
    <name evidence="5" type="primary">LOC106815716</name>
</gene>
<dbReference type="InterPro" id="IPR002018">
    <property type="entry name" value="CarbesteraseB"/>
</dbReference>
<keyword evidence="4" id="KW-1185">Reference proteome</keyword>
<dbReference type="SUPFAM" id="SSF53474">
    <property type="entry name" value="alpha/beta-Hydrolases"/>
    <property type="match status" value="1"/>
</dbReference>